<protein>
    <submittedName>
        <fullName evidence="4">Putative lipoprotein</fullName>
    </submittedName>
</protein>
<dbReference type="CDD" id="cd00077">
    <property type="entry name" value="HDc"/>
    <property type="match status" value="1"/>
</dbReference>
<keyword evidence="2" id="KW-1133">Transmembrane helix</keyword>
<gene>
    <name evidence="4" type="ORF">MOPEL_073_00810</name>
</gene>
<keyword evidence="2" id="KW-0812">Transmembrane</keyword>
<dbReference type="Gene3D" id="1.10.3210.10">
    <property type="entry name" value="Hypothetical protein af1432"/>
    <property type="match status" value="1"/>
</dbReference>
<reference evidence="4 5" key="1">
    <citation type="submission" date="2012-02" db="EMBL/GenBank/DDBJ databases">
        <title>Whole genome shotgun sequence of Mobilicoccus pelagius NBRC 104925.</title>
        <authorList>
            <person name="Yoshida Y."/>
            <person name="Hosoyama A."/>
            <person name="Tsuchikane K."/>
            <person name="Katsumata H."/>
            <person name="Yamazaki S."/>
            <person name="Fujita N."/>
        </authorList>
    </citation>
    <scope>NUCLEOTIDE SEQUENCE [LARGE SCALE GENOMIC DNA]</scope>
    <source>
        <strain evidence="4 5">NBRC 104925</strain>
    </source>
</reference>
<dbReference type="eggNOG" id="COG3437">
    <property type="taxonomic scope" value="Bacteria"/>
</dbReference>
<keyword evidence="2" id="KW-0472">Membrane</keyword>
<dbReference type="PROSITE" id="PS51832">
    <property type="entry name" value="HD_GYP"/>
    <property type="match status" value="1"/>
</dbReference>
<dbReference type="InterPro" id="IPR003607">
    <property type="entry name" value="HD/PDEase_dom"/>
</dbReference>
<feature type="transmembrane region" description="Helical" evidence="2">
    <location>
        <begin position="191"/>
        <end position="209"/>
    </location>
</feature>
<comment type="caution">
    <text evidence="4">The sequence shown here is derived from an EMBL/GenBank/DDBJ whole genome shotgun (WGS) entry which is preliminary data.</text>
</comment>
<dbReference type="Pfam" id="PF13487">
    <property type="entry name" value="HD_5"/>
    <property type="match status" value="1"/>
</dbReference>
<dbReference type="SUPFAM" id="SSF109604">
    <property type="entry name" value="HD-domain/PDEase-like"/>
    <property type="match status" value="1"/>
</dbReference>
<evidence type="ECO:0000256" key="1">
    <source>
        <dbReference type="SAM" id="MobiDB-lite"/>
    </source>
</evidence>
<evidence type="ECO:0000256" key="2">
    <source>
        <dbReference type="SAM" id="Phobius"/>
    </source>
</evidence>
<dbReference type="STRING" id="1089455.MOPEL_073_00810"/>
<dbReference type="InterPro" id="IPR037522">
    <property type="entry name" value="HD_GYP_dom"/>
</dbReference>
<dbReference type="PANTHER" id="PTHR45228:SF4">
    <property type="entry name" value="LIPOPROTEIN"/>
    <property type="match status" value="1"/>
</dbReference>
<dbReference type="PANTHER" id="PTHR45228">
    <property type="entry name" value="CYCLIC DI-GMP PHOSPHODIESTERASE TM_0186-RELATED"/>
    <property type="match status" value="1"/>
</dbReference>
<feature type="transmembrane region" description="Helical" evidence="2">
    <location>
        <begin position="92"/>
        <end position="109"/>
    </location>
</feature>
<feature type="transmembrane region" description="Helical" evidence="2">
    <location>
        <begin position="29"/>
        <end position="48"/>
    </location>
</feature>
<feature type="domain" description="HD-GYP" evidence="3">
    <location>
        <begin position="236"/>
        <end position="424"/>
    </location>
</feature>
<proteinExistence type="predicted"/>
<feature type="region of interest" description="Disordered" evidence="1">
    <location>
        <begin position="418"/>
        <end position="492"/>
    </location>
</feature>
<evidence type="ECO:0000313" key="4">
    <source>
        <dbReference type="EMBL" id="GAB48441.1"/>
    </source>
</evidence>
<dbReference type="InterPro" id="IPR052020">
    <property type="entry name" value="Cyclic_di-GMP/3'3'-cGAMP_PDE"/>
</dbReference>
<evidence type="ECO:0000313" key="5">
    <source>
        <dbReference type="Proteomes" id="UP000004367"/>
    </source>
</evidence>
<sequence>MLVPLLLAGALTAVITSWATDMRPMGLSDAFTFTLLLVAAAASAGLRFDRSEERVSFSFTAVVLLAAIPLVGPLGAVLLGIGAAVLDARQGWWQAWVFNGLMFGLSAAVASSVYKLAHGAVMIEGVLTVDGRPLLLGEEPAGVLTASVGVPLLLADAAFLATNLVVLLTVTPRDPTTPSRLALVGGMLRTVPTFLAWALVAFVVVVLWGPGGLDAIALLLVTAPLVLTRHMHGLFSAERRTRTGLIRAIAGAGRDDGVRAHDERVVRYADALALEMGLRPADRAAVHDAARLHTVGMSGPCTAAHRVGERRDLAVASAVAADQVLGRIDFLADAARAVRLEGEWFDGTGGPDGLRADAIPVHARILAVADAADVLVTTSDASRADAELVRRLRSMAGRRFDPAGVAALAAVLDVAEDVDEFDGPPEPGAGASAGAGDAGVPQHHGGDDSAAAGAGAPVARTLPAGRTTRPIRGARASRGSGLREGTVGGRRR</sequence>
<dbReference type="EMBL" id="BAFE01000052">
    <property type="protein sequence ID" value="GAB48441.1"/>
    <property type="molecule type" value="Genomic_DNA"/>
</dbReference>
<organism evidence="4 5">
    <name type="scientific">Mobilicoccus pelagius NBRC 104925</name>
    <dbReference type="NCBI Taxonomy" id="1089455"/>
    <lineage>
        <taxon>Bacteria</taxon>
        <taxon>Bacillati</taxon>
        <taxon>Actinomycetota</taxon>
        <taxon>Actinomycetes</taxon>
        <taxon>Micrococcales</taxon>
        <taxon>Dermatophilaceae</taxon>
        <taxon>Mobilicoccus</taxon>
    </lineage>
</organism>
<keyword evidence="5" id="KW-1185">Reference proteome</keyword>
<keyword evidence="4" id="KW-0449">Lipoprotein</keyword>
<evidence type="ECO:0000259" key="3">
    <source>
        <dbReference type="PROSITE" id="PS51832"/>
    </source>
</evidence>
<feature type="transmembrane region" description="Helical" evidence="2">
    <location>
        <begin position="60"/>
        <end position="86"/>
    </location>
</feature>
<dbReference type="Proteomes" id="UP000004367">
    <property type="component" value="Unassembled WGS sequence"/>
</dbReference>
<name>H5URT3_9MICO</name>
<dbReference type="AlphaFoldDB" id="H5URT3"/>
<accession>H5URT3</accession>